<protein>
    <submittedName>
        <fullName evidence="2">Uncharacterized protein</fullName>
    </submittedName>
</protein>
<dbReference type="OrthoDB" id="10349345at2759"/>
<feature type="signal peptide" evidence="1">
    <location>
        <begin position="1"/>
        <end position="18"/>
    </location>
</feature>
<dbReference type="EMBL" id="CAJVRM010000076">
    <property type="protein sequence ID" value="CAG8973611.1"/>
    <property type="molecule type" value="Genomic_DNA"/>
</dbReference>
<organism evidence="2 3">
    <name type="scientific">Hymenoscyphus albidus</name>
    <dbReference type="NCBI Taxonomy" id="595503"/>
    <lineage>
        <taxon>Eukaryota</taxon>
        <taxon>Fungi</taxon>
        <taxon>Dikarya</taxon>
        <taxon>Ascomycota</taxon>
        <taxon>Pezizomycotina</taxon>
        <taxon>Leotiomycetes</taxon>
        <taxon>Helotiales</taxon>
        <taxon>Helotiaceae</taxon>
        <taxon>Hymenoscyphus</taxon>
    </lineage>
</organism>
<evidence type="ECO:0000313" key="2">
    <source>
        <dbReference type="EMBL" id="CAG8973611.1"/>
    </source>
</evidence>
<proteinExistence type="predicted"/>
<comment type="caution">
    <text evidence="2">The sequence shown here is derived from an EMBL/GenBank/DDBJ whole genome shotgun (WGS) entry which is preliminary data.</text>
</comment>
<dbReference type="Proteomes" id="UP000701801">
    <property type="component" value="Unassembled WGS sequence"/>
</dbReference>
<keyword evidence="3" id="KW-1185">Reference proteome</keyword>
<feature type="chain" id="PRO_5040458846" evidence="1">
    <location>
        <begin position="19"/>
        <end position="206"/>
    </location>
</feature>
<keyword evidence="1" id="KW-0732">Signal</keyword>
<evidence type="ECO:0000313" key="3">
    <source>
        <dbReference type="Proteomes" id="UP000701801"/>
    </source>
</evidence>
<evidence type="ECO:0000256" key="1">
    <source>
        <dbReference type="SAM" id="SignalP"/>
    </source>
</evidence>
<gene>
    <name evidence="2" type="ORF">HYALB_00009763</name>
</gene>
<sequence>MRFQAVAPLFLLMVLAHGKLPIMEGGNEVFCKEGDCFLSPLTTLALEVRVEYDVPSFSVTTYVPISLDSESLSRRAPQPPISFEDITPRSITMIVTDHFFEYDGTPVANNDRRVLNVLERHVASPDENLGSFMQQALYCVLDTTDTLEGRKSGIERRTAFGEPMCQPNFRGAPLVLNPKDTSLDGIVCQIIVGGGCVDGFPVELKE</sequence>
<accession>A0A9N9LLC8</accession>
<name>A0A9N9LLC8_9HELO</name>
<reference evidence="2" key="1">
    <citation type="submission" date="2021-07" db="EMBL/GenBank/DDBJ databases">
        <authorList>
            <person name="Durling M."/>
        </authorList>
    </citation>
    <scope>NUCLEOTIDE SEQUENCE</scope>
</reference>
<dbReference type="AlphaFoldDB" id="A0A9N9LLC8"/>